<dbReference type="Pfam" id="PF00954">
    <property type="entry name" value="S_locus_glycop"/>
    <property type="match status" value="1"/>
</dbReference>
<dbReference type="SMART" id="SM00473">
    <property type="entry name" value="PAN_AP"/>
    <property type="match status" value="1"/>
</dbReference>
<keyword evidence="12 19" id="KW-1133">Transmembrane helix</keyword>
<evidence type="ECO:0000256" key="19">
    <source>
        <dbReference type="SAM" id="Phobius"/>
    </source>
</evidence>
<feature type="transmembrane region" description="Helical" evidence="19">
    <location>
        <begin position="189"/>
        <end position="208"/>
    </location>
</feature>
<protein>
    <recommendedName>
        <fullName evidence="2">non-specific serine/threonine protein kinase</fullName>
        <ecNumber evidence="2">2.7.11.1</ecNumber>
    </recommendedName>
</protein>
<dbReference type="Proteomes" id="UP001289374">
    <property type="component" value="Unassembled WGS sequence"/>
</dbReference>
<reference evidence="23" key="2">
    <citation type="journal article" date="2024" name="Plant">
        <title>Genomic evolution and insights into agronomic trait innovations of Sesamum species.</title>
        <authorList>
            <person name="Miao H."/>
            <person name="Wang L."/>
            <person name="Qu L."/>
            <person name="Liu H."/>
            <person name="Sun Y."/>
            <person name="Le M."/>
            <person name="Wang Q."/>
            <person name="Wei S."/>
            <person name="Zheng Y."/>
            <person name="Lin W."/>
            <person name="Duan Y."/>
            <person name="Cao H."/>
            <person name="Xiong S."/>
            <person name="Wang X."/>
            <person name="Wei L."/>
            <person name="Li C."/>
            <person name="Ma Q."/>
            <person name="Ju M."/>
            <person name="Zhao R."/>
            <person name="Li G."/>
            <person name="Mu C."/>
            <person name="Tian Q."/>
            <person name="Mei H."/>
            <person name="Zhang T."/>
            <person name="Gao T."/>
            <person name="Zhang H."/>
        </authorList>
    </citation>
    <scope>NUCLEOTIDE SEQUENCE</scope>
    <source>
        <strain evidence="23">K16</strain>
    </source>
</reference>
<keyword evidence="13 19" id="KW-0472">Membrane</keyword>
<evidence type="ECO:0000256" key="14">
    <source>
        <dbReference type="ARBA" id="ARBA00023157"/>
    </source>
</evidence>
<evidence type="ECO:0000256" key="2">
    <source>
        <dbReference type="ARBA" id="ARBA00012513"/>
    </source>
</evidence>
<dbReference type="EC" id="2.7.11.1" evidence="2"/>
<reference evidence="23" key="1">
    <citation type="submission" date="2020-06" db="EMBL/GenBank/DDBJ databases">
        <authorList>
            <person name="Li T."/>
            <person name="Hu X."/>
            <person name="Zhang T."/>
            <person name="Song X."/>
            <person name="Zhang H."/>
            <person name="Dai N."/>
            <person name="Sheng W."/>
            <person name="Hou X."/>
            <person name="Wei L."/>
        </authorList>
    </citation>
    <scope>NUCLEOTIDE SEQUENCE</scope>
    <source>
        <strain evidence="23">K16</strain>
        <tissue evidence="23">Leaf</tissue>
    </source>
</reference>
<name>A0AAE1WT56_9LAMI</name>
<comment type="subcellular location">
    <subcellularLocation>
        <location evidence="1">Cell membrane</location>
        <topology evidence="1">Single-pass type I membrane protein</topology>
    </subcellularLocation>
</comment>
<dbReference type="AlphaFoldDB" id="A0AAE1WT56"/>
<dbReference type="Gene3D" id="3.30.200.20">
    <property type="entry name" value="Phosphorylase Kinase, domain 1"/>
    <property type="match status" value="1"/>
</dbReference>
<dbReference type="PROSITE" id="PS50948">
    <property type="entry name" value="PAN"/>
    <property type="match status" value="1"/>
</dbReference>
<feature type="chain" id="PRO_5042034910" description="non-specific serine/threonine protein kinase" evidence="20">
    <location>
        <begin position="30"/>
        <end position="582"/>
    </location>
</feature>
<dbReference type="GO" id="GO:0030246">
    <property type="term" value="F:carbohydrate binding"/>
    <property type="evidence" value="ECO:0007669"/>
    <property type="project" value="UniProtKB-KW"/>
</dbReference>
<dbReference type="PANTHER" id="PTHR27002">
    <property type="entry name" value="RECEPTOR-LIKE SERINE/THREONINE-PROTEIN KINASE SD1-8"/>
    <property type="match status" value="1"/>
</dbReference>
<evidence type="ECO:0000256" key="5">
    <source>
        <dbReference type="ARBA" id="ARBA00022679"/>
    </source>
</evidence>
<dbReference type="CDD" id="cd01098">
    <property type="entry name" value="PAN_AP_plant"/>
    <property type="match status" value="1"/>
</dbReference>
<evidence type="ECO:0000256" key="16">
    <source>
        <dbReference type="ARBA" id="ARBA00023180"/>
    </source>
</evidence>
<evidence type="ECO:0000259" key="21">
    <source>
        <dbReference type="PROSITE" id="PS50011"/>
    </source>
</evidence>
<dbReference type="Pfam" id="PF08276">
    <property type="entry name" value="PAN_2"/>
    <property type="match status" value="1"/>
</dbReference>
<dbReference type="InterPro" id="IPR008271">
    <property type="entry name" value="Ser/Thr_kinase_AS"/>
</dbReference>
<sequence>MIMVRAKVLSFLLLLSIFLYSFLPRFCTAQGNTSTSSNTCETYGKCGPFGSCNSQVSPICTCLQGFYPTNNQEWSSGNWTSGCVRRVPLNCEANNGSSNGSGEDGFLKLQKMKISGYSARWFGPEDQCQGRCLTNCSCIAYGFDVGIGCMFWSGPLIDVQIFPGGSGSDLYIRVANSELASKKDTKKTIIIVVVVGFVVVSICAYFSWKWIAKRRGKRKTSEPEIAGTSGSVESFIQDALSQVNHEELPLFKYEILANATNRFDEANKLGKGGFGPVYKGTLPGGQEIAVKRLSRKSGQGLEEFKNEIMLIAKLQHRNLVRLLGCCIEGEEKMLLYEYMPNKSLDSYIFEKDKSSMLDWERRFNIICGIARGLLYLHQDSRFRIIHRDLKASNILLDKEMNPKISDFGMARIFGGDQTEANTKRVVGTYGYMSPEYAMDGLFSIKSDVFSFGVLVLEIVSGKKNRGFYQTNNHLNLLAYAWKLYREGRGLELMDTAAGEPYSATEVMRCIQVGLLCVQEHAEDRPNMSTVVLMLSSDFVSMPQPKHPGYCLGRRPADTDSSSSKQDESCTVNQVTVTILDGR</sequence>
<feature type="domain" description="Protein kinase" evidence="21">
    <location>
        <begin position="263"/>
        <end position="539"/>
    </location>
</feature>
<dbReference type="Gene3D" id="1.10.510.10">
    <property type="entry name" value="Transferase(Phosphotransferase) domain 1"/>
    <property type="match status" value="1"/>
</dbReference>
<keyword evidence="6 19" id="KW-0812">Transmembrane</keyword>
<evidence type="ECO:0000259" key="22">
    <source>
        <dbReference type="PROSITE" id="PS50948"/>
    </source>
</evidence>
<dbReference type="GO" id="GO:0005886">
    <property type="term" value="C:plasma membrane"/>
    <property type="evidence" value="ECO:0007669"/>
    <property type="project" value="UniProtKB-SubCell"/>
</dbReference>
<dbReference type="CDD" id="cd14066">
    <property type="entry name" value="STKc_IRAK"/>
    <property type="match status" value="1"/>
</dbReference>
<keyword evidence="5" id="KW-0808">Transferase</keyword>
<feature type="signal peptide" evidence="20">
    <location>
        <begin position="1"/>
        <end position="29"/>
    </location>
</feature>
<evidence type="ECO:0000256" key="4">
    <source>
        <dbReference type="ARBA" id="ARBA00022527"/>
    </source>
</evidence>
<evidence type="ECO:0000256" key="6">
    <source>
        <dbReference type="ARBA" id="ARBA00022692"/>
    </source>
</evidence>
<keyword evidence="10 23" id="KW-0418">Kinase</keyword>
<comment type="catalytic activity">
    <reaction evidence="18">
        <text>L-seryl-[protein] + ATP = O-phospho-L-seryl-[protein] + ADP + H(+)</text>
        <dbReference type="Rhea" id="RHEA:17989"/>
        <dbReference type="Rhea" id="RHEA-COMP:9863"/>
        <dbReference type="Rhea" id="RHEA-COMP:11604"/>
        <dbReference type="ChEBI" id="CHEBI:15378"/>
        <dbReference type="ChEBI" id="CHEBI:29999"/>
        <dbReference type="ChEBI" id="CHEBI:30616"/>
        <dbReference type="ChEBI" id="CHEBI:83421"/>
        <dbReference type="ChEBI" id="CHEBI:456216"/>
        <dbReference type="EC" id="2.7.11.1"/>
    </reaction>
</comment>
<keyword evidence="14" id="KW-1015">Disulfide bond</keyword>
<evidence type="ECO:0000256" key="8">
    <source>
        <dbReference type="ARBA" id="ARBA00022734"/>
    </source>
</evidence>
<dbReference type="SUPFAM" id="SSF56112">
    <property type="entry name" value="Protein kinase-like (PK-like)"/>
    <property type="match status" value="1"/>
</dbReference>
<feature type="domain" description="Apple" evidence="22">
    <location>
        <begin position="91"/>
        <end position="175"/>
    </location>
</feature>
<evidence type="ECO:0000256" key="15">
    <source>
        <dbReference type="ARBA" id="ARBA00023170"/>
    </source>
</evidence>
<keyword evidence="7 20" id="KW-0732">Signal</keyword>
<dbReference type="InterPro" id="IPR000719">
    <property type="entry name" value="Prot_kinase_dom"/>
</dbReference>
<evidence type="ECO:0000256" key="10">
    <source>
        <dbReference type="ARBA" id="ARBA00022777"/>
    </source>
</evidence>
<evidence type="ECO:0000256" key="12">
    <source>
        <dbReference type="ARBA" id="ARBA00022989"/>
    </source>
</evidence>
<evidence type="ECO:0000256" key="9">
    <source>
        <dbReference type="ARBA" id="ARBA00022741"/>
    </source>
</evidence>
<evidence type="ECO:0000256" key="7">
    <source>
        <dbReference type="ARBA" id="ARBA00022729"/>
    </source>
</evidence>
<organism evidence="23 24">
    <name type="scientific">Sesamum angolense</name>
    <dbReference type="NCBI Taxonomy" id="2727404"/>
    <lineage>
        <taxon>Eukaryota</taxon>
        <taxon>Viridiplantae</taxon>
        <taxon>Streptophyta</taxon>
        <taxon>Embryophyta</taxon>
        <taxon>Tracheophyta</taxon>
        <taxon>Spermatophyta</taxon>
        <taxon>Magnoliopsida</taxon>
        <taxon>eudicotyledons</taxon>
        <taxon>Gunneridae</taxon>
        <taxon>Pentapetalae</taxon>
        <taxon>asterids</taxon>
        <taxon>lamiids</taxon>
        <taxon>Lamiales</taxon>
        <taxon>Pedaliaceae</taxon>
        <taxon>Sesamum</taxon>
    </lineage>
</organism>
<dbReference type="SMART" id="SM00220">
    <property type="entry name" value="S_TKc"/>
    <property type="match status" value="1"/>
</dbReference>
<dbReference type="PROSITE" id="PS50011">
    <property type="entry name" value="PROTEIN_KINASE_DOM"/>
    <property type="match status" value="1"/>
</dbReference>
<keyword evidence="3" id="KW-1003">Cell membrane</keyword>
<dbReference type="Pfam" id="PF07714">
    <property type="entry name" value="PK_Tyr_Ser-Thr"/>
    <property type="match status" value="1"/>
</dbReference>
<dbReference type="InterPro" id="IPR011009">
    <property type="entry name" value="Kinase-like_dom_sf"/>
</dbReference>
<dbReference type="EMBL" id="JACGWL010000007">
    <property type="protein sequence ID" value="KAK4399026.1"/>
    <property type="molecule type" value="Genomic_DNA"/>
</dbReference>
<keyword evidence="4" id="KW-0723">Serine/threonine-protein kinase</keyword>
<keyword evidence="11" id="KW-0067">ATP-binding</keyword>
<evidence type="ECO:0000256" key="1">
    <source>
        <dbReference type="ARBA" id="ARBA00004251"/>
    </source>
</evidence>
<keyword evidence="9" id="KW-0547">Nucleotide-binding</keyword>
<dbReference type="FunFam" id="1.10.510.10:FF:000060">
    <property type="entry name" value="G-type lectin S-receptor-like serine/threonine-protein kinase"/>
    <property type="match status" value="1"/>
</dbReference>
<dbReference type="GO" id="GO:0005524">
    <property type="term" value="F:ATP binding"/>
    <property type="evidence" value="ECO:0007669"/>
    <property type="project" value="UniProtKB-KW"/>
</dbReference>
<evidence type="ECO:0000256" key="13">
    <source>
        <dbReference type="ARBA" id="ARBA00023136"/>
    </source>
</evidence>
<dbReference type="InterPro" id="IPR003609">
    <property type="entry name" value="Pan_app"/>
</dbReference>
<dbReference type="PANTHER" id="PTHR27002:SF1082">
    <property type="entry name" value="OS06G0693000 PROTEIN"/>
    <property type="match status" value="1"/>
</dbReference>
<dbReference type="GO" id="GO:0004674">
    <property type="term" value="F:protein serine/threonine kinase activity"/>
    <property type="evidence" value="ECO:0007669"/>
    <property type="project" value="UniProtKB-KW"/>
</dbReference>
<evidence type="ECO:0000256" key="17">
    <source>
        <dbReference type="ARBA" id="ARBA00047899"/>
    </source>
</evidence>
<proteinExistence type="predicted"/>
<evidence type="ECO:0000256" key="11">
    <source>
        <dbReference type="ARBA" id="ARBA00022840"/>
    </source>
</evidence>
<evidence type="ECO:0000256" key="3">
    <source>
        <dbReference type="ARBA" id="ARBA00022475"/>
    </source>
</evidence>
<evidence type="ECO:0000256" key="18">
    <source>
        <dbReference type="ARBA" id="ARBA00048679"/>
    </source>
</evidence>
<accession>A0AAE1WT56</accession>
<dbReference type="InterPro" id="IPR021820">
    <property type="entry name" value="S-locus_recpt_kinase_C"/>
</dbReference>
<dbReference type="InterPro" id="IPR000858">
    <property type="entry name" value="S_locus_glycoprot_dom"/>
</dbReference>
<evidence type="ECO:0000313" key="24">
    <source>
        <dbReference type="Proteomes" id="UP001289374"/>
    </source>
</evidence>
<dbReference type="InterPro" id="IPR001245">
    <property type="entry name" value="Ser-Thr/Tyr_kinase_cat_dom"/>
</dbReference>
<dbReference type="GO" id="GO:0048544">
    <property type="term" value="P:recognition of pollen"/>
    <property type="evidence" value="ECO:0007669"/>
    <property type="project" value="InterPro"/>
</dbReference>
<keyword evidence="8" id="KW-0430">Lectin</keyword>
<dbReference type="FunFam" id="3.30.200.20:FF:000330">
    <property type="entry name" value="G-type lectin S-receptor-like serine/threonine-protein kinase At4g03230"/>
    <property type="match status" value="1"/>
</dbReference>
<evidence type="ECO:0000256" key="20">
    <source>
        <dbReference type="SAM" id="SignalP"/>
    </source>
</evidence>
<keyword evidence="24" id="KW-1185">Reference proteome</keyword>
<comment type="caution">
    <text evidence="23">The sequence shown here is derived from an EMBL/GenBank/DDBJ whole genome shotgun (WGS) entry which is preliminary data.</text>
</comment>
<comment type="catalytic activity">
    <reaction evidence="17">
        <text>L-threonyl-[protein] + ATP = O-phospho-L-threonyl-[protein] + ADP + H(+)</text>
        <dbReference type="Rhea" id="RHEA:46608"/>
        <dbReference type="Rhea" id="RHEA-COMP:11060"/>
        <dbReference type="Rhea" id="RHEA-COMP:11605"/>
        <dbReference type="ChEBI" id="CHEBI:15378"/>
        <dbReference type="ChEBI" id="CHEBI:30013"/>
        <dbReference type="ChEBI" id="CHEBI:30616"/>
        <dbReference type="ChEBI" id="CHEBI:61977"/>
        <dbReference type="ChEBI" id="CHEBI:456216"/>
        <dbReference type="EC" id="2.7.11.1"/>
    </reaction>
</comment>
<dbReference type="Pfam" id="PF11883">
    <property type="entry name" value="DUF3403"/>
    <property type="match status" value="1"/>
</dbReference>
<evidence type="ECO:0000313" key="23">
    <source>
        <dbReference type="EMBL" id="KAK4399026.1"/>
    </source>
</evidence>
<keyword evidence="16" id="KW-0325">Glycoprotein</keyword>
<gene>
    <name evidence="23" type="ORF">Sango_1378100</name>
</gene>
<keyword evidence="15" id="KW-0675">Receptor</keyword>
<dbReference type="PROSITE" id="PS00108">
    <property type="entry name" value="PROTEIN_KINASE_ST"/>
    <property type="match status" value="1"/>
</dbReference>